<evidence type="ECO:0000313" key="1">
    <source>
        <dbReference type="EMBL" id="CAJ1963256.1"/>
    </source>
</evidence>
<accession>A0AA86SKF6</accession>
<dbReference type="AlphaFoldDB" id="A0AA86SKF6"/>
<reference evidence="1" key="1">
    <citation type="submission" date="2023-10" db="EMBL/GenBank/DDBJ databases">
        <authorList>
            <person name="Domelevo Entfellner J.-B."/>
        </authorList>
    </citation>
    <scope>NUCLEOTIDE SEQUENCE</scope>
</reference>
<name>A0AA86SKF6_9FABA</name>
<organism evidence="1 2">
    <name type="scientific">Sphenostylis stenocarpa</name>
    <dbReference type="NCBI Taxonomy" id="92480"/>
    <lineage>
        <taxon>Eukaryota</taxon>
        <taxon>Viridiplantae</taxon>
        <taxon>Streptophyta</taxon>
        <taxon>Embryophyta</taxon>
        <taxon>Tracheophyta</taxon>
        <taxon>Spermatophyta</taxon>
        <taxon>Magnoliopsida</taxon>
        <taxon>eudicotyledons</taxon>
        <taxon>Gunneridae</taxon>
        <taxon>Pentapetalae</taxon>
        <taxon>rosids</taxon>
        <taxon>fabids</taxon>
        <taxon>Fabales</taxon>
        <taxon>Fabaceae</taxon>
        <taxon>Papilionoideae</taxon>
        <taxon>50 kb inversion clade</taxon>
        <taxon>NPAAA clade</taxon>
        <taxon>indigoferoid/millettioid clade</taxon>
        <taxon>Phaseoleae</taxon>
        <taxon>Sphenostylis</taxon>
    </lineage>
</organism>
<dbReference type="EMBL" id="OY731403">
    <property type="protein sequence ID" value="CAJ1963256.1"/>
    <property type="molecule type" value="Genomic_DNA"/>
</dbReference>
<dbReference type="Proteomes" id="UP001189624">
    <property type="component" value="Chromosome 6"/>
</dbReference>
<proteinExistence type="predicted"/>
<sequence>MEGQNSYLMRLNCGGPPLQVYDFKTPKYLDREEPGVFCVRRCIKFSVGKRVCAFNITEKSKEDRVYSVNIDVTEQSGKGSYAKTSMWFGMNNRYDILCSVRSMLSGSYELFRQNYSVPTLPDIESTGFFCSMSGYGSYFTLEKKKLEKSEVVERVKSTHDFLVGGDETVNVKVKITNDKKVGLRVEVERPVKLTLDYSCRVFEKMEEKMEDEIQKNMLSFLRNATAELPPDESPTDPFSLYYSQSGRVRHKESLFHGHERNNQF</sequence>
<evidence type="ECO:0000313" key="2">
    <source>
        <dbReference type="Proteomes" id="UP001189624"/>
    </source>
</evidence>
<keyword evidence="2" id="KW-1185">Reference proteome</keyword>
<gene>
    <name evidence="1" type="ORF">AYBTSS11_LOCUS19677</name>
</gene>
<dbReference type="Gramene" id="rna-AYBTSS11_LOCUS19677">
    <property type="protein sequence ID" value="CAJ1963256.1"/>
    <property type="gene ID" value="gene-AYBTSS11_LOCUS19677"/>
</dbReference>
<protein>
    <submittedName>
        <fullName evidence="1">Uncharacterized protein</fullName>
    </submittedName>
</protein>